<dbReference type="InterPro" id="IPR021341">
    <property type="entry name" value="DUF2958"/>
</dbReference>
<evidence type="ECO:0000313" key="1">
    <source>
        <dbReference type="EMBL" id="PLP97919.1"/>
    </source>
</evidence>
<dbReference type="OrthoDB" id="1070337at2"/>
<organism evidence="1 2">
    <name type="scientific">Cupriavidus pauculus</name>
    <dbReference type="NCBI Taxonomy" id="82633"/>
    <lineage>
        <taxon>Bacteria</taxon>
        <taxon>Pseudomonadati</taxon>
        <taxon>Pseudomonadota</taxon>
        <taxon>Betaproteobacteria</taxon>
        <taxon>Burkholderiales</taxon>
        <taxon>Burkholderiaceae</taxon>
        <taxon>Cupriavidus</taxon>
    </lineage>
</organism>
<protein>
    <recommendedName>
        <fullName evidence="3">DUF2958 domain-containing protein</fullName>
    </recommendedName>
</protein>
<sequence>MEQSLITAAQRAQLIANGREARNRMVHDFHPVVRLYTPDARATWLLAAIDPNDEDLVYGLCDIGIGMPSLDRIKVSVLEALAGPCGRRVLNDRYFRPTRTLGEYTSLSQANGSIVE</sequence>
<dbReference type="Proteomes" id="UP000234341">
    <property type="component" value="Unassembled WGS sequence"/>
</dbReference>
<gene>
    <name evidence="1" type="ORF">CYJ10_24260</name>
</gene>
<comment type="caution">
    <text evidence="1">The sequence shown here is derived from an EMBL/GenBank/DDBJ whole genome shotgun (WGS) entry which is preliminary data.</text>
</comment>
<name>A0A2N5C6R8_9BURK</name>
<proteinExistence type="predicted"/>
<dbReference type="Pfam" id="PF11171">
    <property type="entry name" value="DUF2958"/>
    <property type="match status" value="1"/>
</dbReference>
<accession>A0A2N5C6R8</accession>
<dbReference type="EMBL" id="PJRP01000014">
    <property type="protein sequence ID" value="PLP97919.1"/>
    <property type="molecule type" value="Genomic_DNA"/>
</dbReference>
<dbReference type="AlphaFoldDB" id="A0A2N5C6R8"/>
<evidence type="ECO:0008006" key="3">
    <source>
        <dbReference type="Google" id="ProtNLM"/>
    </source>
</evidence>
<evidence type="ECO:0000313" key="2">
    <source>
        <dbReference type="Proteomes" id="UP000234341"/>
    </source>
</evidence>
<dbReference type="RefSeq" id="WP_101684005.1">
    <property type="nucleotide sequence ID" value="NZ_PJRP01000014.1"/>
</dbReference>
<reference evidence="1 2" key="1">
    <citation type="submission" date="2017-12" db="EMBL/GenBank/DDBJ databases">
        <title>Genome sequence of the active heterotrophic nitrifier-denitrifier, Cupriavidus pauculus UM1.</title>
        <authorList>
            <person name="Putonti C."/>
            <person name="Castignetti D."/>
        </authorList>
    </citation>
    <scope>NUCLEOTIDE SEQUENCE [LARGE SCALE GENOMIC DNA]</scope>
    <source>
        <strain evidence="1 2">UM1</strain>
    </source>
</reference>